<dbReference type="HOGENOM" id="CLU_117149_0_0_4"/>
<dbReference type="GO" id="GO:0042597">
    <property type="term" value="C:periplasmic space"/>
    <property type="evidence" value="ECO:0007669"/>
    <property type="project" value="InterPro"/>
</dbReference>
<dbReference type="eggNOG" id="ENOG5032U92">
    <property type="taxonomic scope" value="Bacteria"/>
</dbReference>
<dbReference type="InterPro" id="IPR012899">
    <property type="entry name" value="LTXXQ"/>
</dbReference>
<evidence type="ECO:0000313" key="4">
    <source>
        <dbReference type="Proteomes" id="UP000011021"/>
    </source>
</evidence>
<comment type="caution">
    <text evidence="3">The sequence shown here is derived from an EMBL/GenBank/DDBJ whole genome shotgun (WGS) entry which is preliminary data.</text>
</comment>
<dbReference type="Proteomes" id="UP000011021">
    <property type="component" value="Unassembled WGS sequence"/>
</dbReference>
<proteinExistence type="predicted"/>
<evidence type="ECO:0000313" key="3">
    <source>
        <dbReference type="EMBL" id="EFV94756.1"/>
    </source>
</evidence>
<keyword evidence="2" id="KW-0812">Transmembrane</keyword>
<keyword evidence="2" id="KW-0472">Membrane</keyword>
<protein>
    <recommendedName>
        <fullName evidence="5">Periplasmic heavy metal sensor</fullName>
    </recommendedName>
</protein>
<dbReference type="EMBL" id="AEQP01000010">
    <property type="protein sequence ID" value="EFV94756.1"/>
    <property type="molecule type" value="Genomic_DNA"/>
</dbReference>
<evidence type="ECO:0000256" key="1">
    <source>
        <dbReference type="SAM" id="MobiDB-lite"/>
    </source>
</evidence>
<evidence type="ECO:0008006" key="5">
    <source>
        <dbReference type="Google" id="ProtNLM"/>
    </source>
</evidence>
<dbReference type="AlphaFoldDB" id="E7RXT2"/>
<reference evidence="3 4" key="1">
    <citation type="submission" date="2010-12" db="EMBL/GenBank/DDBJ databases">
        <authorList>
            <person name="Muzny D."/>
            <person name="Qin X."/>
            <person name="Deng J."/>
            <person name="Jiang H."/>
            <person name="Liu Y."/>
            <person name="Qu J."/>
            <person name="Song X.-Z."/>
            <person name="Zhang L."/>
            <person name="Thornton R."/>
            <person name="Coyle M."/>
            <person name="Francisco L."/>
            <person name="Jackson L."/>
            <person name="Javaid M."/>
            <person name="Korchina V."/>
            <person name="Kovar C."/>
            <person name="Mata R."/>
            <person name="Mathew T."/>
            <person name="Ngo R."/>
            <person name="Nguyen L."/>
            <person name="Nguyen N."/>
            <person name="Okwuonu G."/>
            <person name="Ongeri F."/>
            <person name="Pham C."/>
            <person name="Simmons D."/>
            <person name="Wilczek-Boney K."/>
            <person name="Hale W."/>
            <person name="Jakkamsetti A."/>
            <person name="Pham P."/>
            <person name="Ruth R."/>
            <person name="San Lucas F."/>
            <person name="Warren J."/>
            <person name="Zhang J."/>
            <person name="Zhao Z."/>
            <person name="Zhou C."/>
            <person name="Zhu D."/>
            <person name="Lee S."/>
            <person name="Bess C."/>
            <person name="Blankenburg K."/>
            <person name="Forbes L."/>
            <person name="Fu Q."/>
            <person name="Gubbala S."/>
            <person name="Hirani K."/>
            <person name="Jayaseelan J.C."/>
            <person name="Lara F."/>
            <person name="Munidasa M."/>
            <person name="Palculict T."/>
            <person name="Patil S."/>
            <person name="Pu L.-L."/>
            <person name="Saada N."/>
            <person name="Tang L."/>
            <person name="Weissenberger G."/>
            <person name="Zhu Y."/>
            <person name="Hemphill L."/>
            <person name="Shang Y."/>
            <person name="Youmans B."/>
            <person name="Ayvaz T."/>
            <person name="Ross M."/>
            <person name="Santibanez J."/>
            <person name="Aqrawi P."/>
            <person name="Gross S."/>
            <person name="Joshi V."/>
            <person name="Fowler G."/>
            <person name="Nazareth L."/>
            <person name="Reid J."/>
            <person name="Worley K."/>
            <person name="Petrosino J."/>
            <person name="Highlander S."/>
            <person name="Gibbs R."/>
        </authorList>
    </citation>
    <scope>NUCLEOTIDE SEQUENCE [LARGE SCALE GENOMIC DNA]</scope>
    <source>
        <strain evidence="3 4">ATCC 51599</strain>
    </source>
</reference>
<feature type="transmembrane region" description="Helical" evidence="2">
    <location>
        <begin position="50"/>
        <end position="71"/>
    </location>
</feature>
<gene>
    <name evidence="3" type="ORF">HMPREF0551_1503</name>
</gene>
<dbReference type="STRING" id="887898.HMPREF0551_1503"/>
<dbReference type="Pfam" id="PF07813">
    <property type="entry name" value="LTXXQ"/>
    <property type="match status" value="1"/>
</dbReference>
<dbReference type="Gene3D" id="1.20.120.1490">
    <property type="match status" value="1"/>
</dbReference>
<keyword evidence="2" id="KW-1133">Transmembrane helix</keyword>
<evidence type="ECO:0000256" key="2">
    <source>
        <dbReference type="SAM" id="Phobius"/>
    </source>
</evidence>
<feature type="region of interest" description="Disordered" evidence="1">
    <location>
        <begin position="13"/>
        <end position="34"/>
    </location>
</feature>
<organism evidence="3 4">
    <name type="scientific">Lautropia mirabilis ATCC 51599</name>
    <dbReference type="NCBI Taxonomy" id="887898"/>
    <lineage>
        <taxon>Bacteria</taxon>
        <taxon>Pseudomonadati</taxon>
        <taxon>Pseudomonadota</taxon>
        <taxon>Betaproteobacteria</taxon>
        <taxon>Burkholderiales</taxon>
        <taxon>Burkholderiaceae</taxon>
        <taxon>Lautropia</taxon>
    </lineage>
</organism>
<keyword evidence="4" id="KW-1185">Reference proteome</keyword>
<sequence>MFSVPGHFRPHVLNAGSSGHDGIRTGVAADEKAPWPGGSRRGDFMGIKRVLVGLTAVVLVTSAVVACGFRGTGPWGGYGPCGPHWRGEDPAQRRAYVVERVSQELSLNVGQRAKLEVLADQLDEQRQALWSEGHMAADLQQVIAGERFDRVKAQSVVDQKLQAVQQHSPKVVEAMASFYDSLDAGQQRVVREKLKERFGDRK</sequence>
<name>E7RXT2_9BURK</name>
<accession>E7RXT2</accession>